<dbReference type="GO" id="GO:0006508">
    <property type="term" value="P:proteolysis"/>
    <property type="evidence" value="ECO:0007669"/>
    <property type="project" value="UniProtKB-KW"/>
</dbReference>
<dbReference type="InterPro" id="IPR043472">
    <property type="entry name" value="Macro_dom-like"/>
</dbReference>
<dbReference type="InterPro" id="IPR000819">
    <property type="entry name" value="Peptidase_M17_C"/>
</dbReference>
<dbReference type="Proteomes" id="UP000034491">
    <property type="component" value="Unassembled WGS sequence"/>
</dbReference>
<keyword evidence="4" id="KW-0378">Hydrolase</keyword>
<evidence type="ECO:0000256" key="3">
    <source>
        <dbReference type="ARBA" id="ARBA00022670"/>
    </source>
</evidence>
<evidence type="ECO:0000256" key="4">
    <source>
        <dbReference type="ARBA" id="ARBA00022801"/>
    </source>
</evidence>
<dbReference type="SUPFAM" id="SSF52949">
    <property type="entry name" value="Macro domain-like"/>
    <property type="match status" value="1"/>
</dbReference>
<dbReference type="GO" id="GO:0005737">
    <property type="term" value="C:cytoplasm"/>
    <property type="evidence" value="ECO:0007669"/>
    <property type="project" value="InterPro"/>
</dbReference>
<gene>
    <name evidence="7" type="ORF">WH95_05595</name>
</gene>
<feature type="domain" description="Cytosol aminopeptidase" evidence="6">
    <location>
        <begin position="290"/>
        <end position="297"/>
    </location>
</feature>
<sequence>MFFTKTQFQKQLNDGAKGTSWMTANGFKAGEGATCALPDQDGGVKAVVVGLGDQDVPGIWIAAGLSQNLPEGAYYLEEDLSADAATQVALGWAIGTYQFTRYKKSNKTPASLVWPKSADQTQVYALASGVHLTRDLINTPSNDMGPEELATAASQLAGEYEADCNVIVGEKLLEANYPAIYEVGKASVRAPRLIDFRWGDTGPKITLVGKGVCFDTGGLDLKSAAGMLLMKKDMGGAAHVLGIAAAIMQSNLSCQLRVLIPAVENSVSGNAFRPSDIIKTRKGLTVEIGNTDAEGRLVLCDALAEASRAKPDLIIDFATLTGAARVALGTDLPAMFCNDDDVAEKLRHHSVETGDEVWRMPLHQPYRKMLDSKIADLNNISGGPYAGAITAALYLQEFVEKDIPWAHFDVMAYNNSSSPGKPEGGEALGLRAVYSMVKEMVEK</sequence>
<dbReference type="PATRIC" id="fig|1549748.8.peg.2609"/>
<dbReference type="InterPro" id="IPR011356">
    <property type="entry name" value="Leucine_aapep/pepB"/>
</dbReference>
<evidence type="ECO:0000313" key="8">
    <source>
        <dbReference type="Proteomes" id="UP000034491"/>
    </source>
</evidence>
<evidence type="ECO:0000313" key="7">
    <source>
        <dbReference type="EMBL" id="KKJ78070.1"/>
    </source>
</evidence>
<keyword evidence="5" id="KW-0464">Manganese</keyword>
<dbReference type="PANTHER" id="PTHR11963:SF20">
    <property type="entry name" value="PEPTIDASE B"/>
    <property type="match status" value="1"/>
</dbReference>
<evidence type="ECO:0000256" key="2">
    <source>
        <dbReference type="ARBA" id="ARBA00022438"/>
    </source>
</evidence>
<protein>
    <submittedName>
        <fullName evidence="7">Cytochrome C oxidase subunit II</fullName>
    </submittedName>
</protein>
<dbReference type="GO" id="GO:0070006">
    <property type="term" value="F:metalloaminopeptidase activity"/>
    <property type="evidence" value="ECO:0007669"/>
    <property type="project" value="InterPro"/>
</dbReference>
<dbReference type="PROSITE" id="PS00631">
    <property type="entry name" value="CYTOSOL_AP"/>
    <property type="match status" value="1"/>
</dbReference>
<dbReference type="InterPro" id="IPR048816">
    <property type="entry name" value="Peptidase_M17_N_1"/>
</dbReference>
<keyword evidence="3" id="KW-0645">Protease</keyword>
<dbReference type="Pfam" id="PF00883">
    <property type="entry name" value="Peptidase_M17"/>
    <property type="match status" value="1"/>
</dbReference>
<dbReference type="STRING" id="1549748.WH95_05595"/>
<reference evidence="7 8" key="1">
    <citation type="submission" date="2015-03" db="EMBL/GenBank/DDBJ databases">
        <title>Genome sequence of Kiloniella sp. P1-1, isolated from the gut microflora of Pacific white shrimp, Penaeus vannamei.</title>
        <authorList>
            <person name="Shao Z."/>
            <person name="Wang L."/>
            <person name="Li X."/>
        </authorList>
    </citation>
    <scope>NUCLEOTIDE SEQUENCE [LARGE SCALE GENOMIC DNA]</scope>
    <source>
        <strain evidence="7 8">P1-1</strain>
    </source>
</reference>
<dbReference type="EMBL" id="LANI01000003">
    <property type="protein sequence ID" value="KKJ78070.1"/>
    <property type="molecule type" value="Genomic_DNA"/>
</dbReference>
<keyword evidence="8" id="KW-1185">Reference proteome</keyword>
<evidence type="ECO:0000256" key="1">
    <source>
        <dbReference type="ARBA" id="ARBA00009528"/>
    </source>
</evidence>
<dbReference type="Gene3D" id="3.40.630.10">
    <property type="entry name" value="Zn peptidases"/>
    <property type="match status" value="1"/>
</dbReference>
<accession>A0A0M2RDI6</accession>
<dbReference type="Gene3D" id="3.40.220.10">
    <property type="entry name" value="Leucine Aminopeptidase, subunit E, domain 1"/>
    <property type="match status" value="1"/>
</dbReference>
<dbReference type="Pfam" id="PF21337">
    <property type="entry name" value="Peptidase_M17_N_1"/>
    <property type="match status" value="1"/>
</dbReference>
<dbReference type="PANTHER" id="PTHR11963">
    <property type="entry name" value="LEUCINE AMINOPEPTIDASE-RELATED"/>
    <property type="match status" value="1"/>
</dbReference>
<keyword evidence="2" id="KW-0031">Aminopeptidase</keyword>
<proteinExistence type="inferred from homology"/>
<dbReference type="GO" id="GO:0030145">
    <property type="term" value="F:manganese ion binding"/>
    <property type="evidence" value="ECO:0007669"/>
    <property type="project" value="InterPro"/>
</dbReference>
<dbReference type="CDD" id="cd00433">
    <property type="entry name" value="Peptidase_M17"/>
    <property type="match status" value="1"/>
</dbReference>
<name>A0A0M2RDI6_9PROT</name>
<dbReference type="AlphaFoldDB" id="A0A0M2RDI6"/>
<comment type="caution">
    <text evidence="7">The sequence shown here is derived from an EMBL/GenBank/DDBJ whole genome shotgun (WGS) entry which is preliminary data.</text>
</comment>
<comment type="similarity">
    <text evidence="1">Belongs to the peptidase M17 family.</text>
</comment>
<dbReference type="SUPFAM" id="SSF53187">
    <property type="entry name" value="Zn-dependent exopeptidases"/>
    <property type="match status" value="1"/>
</dbReference>
<evidence type="ECO:0000256" key="5">
    <source>
        <dbReference type="ARBA" id="ARBA00023211"/>
    </source>
</evidence>
<evidence type="ECO:0000259" key="6">
    <source>
        <dbReference type="PROSITE" id="PS00631"/>
    </source>
</evidence>
<dbReference type="PRINTS" id="PR00481">
    <property type="entry name" value="LAMNOPPTDASE"/>
</dbReference>
<organism evidence="7 8">
    <name type="scientific">Kiloniella litopenaei</name>
    <dbReference type="NCBI Taxonomy" id="1549748"/>
    <lineage>
        <taxon>Bacteria</taxon>
        <taxon>Pseudomonadati</taxon>
        <taxon>Pseudomonadota</taxon>
        <taxon>Alphaproteobacteria</taxon>
        <taxon>Rhodospirillales</taxon>
        <taxon>Kiloniellaceae</taxon>
        <taxon>Kiloniella</taxon>
    </lineage>
</organism>